<evidence type="ECO:0000313" key="1">
    <source>
        <dbReference type="EMBL" id="GIL70979.1"/>
    </source>
</evidence>
<sequence>MAKWLFQSRGWLVPAEASSLSTIIRGYFALRYTIHEPAILDSRLNVLGCCRPSLAALQSAAQPYSTTPMAATGASTTGFNTAESSDGNSKGLVMPRWLRSLFPGFNKAMVDPAGPLVSNTIKDSADAEDLKVLEELRNMSMAGYVEYCKKMRSGSTPPIPRLPPLRFGRAEHRAWVDEARVSFLRLMQHERIGSLVTKEESELILAKGKDVLYDRAFMEAIADRTGMYIDLEVKDCIEQFLDLRKKTERLHRFVTEFGHALPKTVKEQQYALRFMERKEEEESLQASLARRDTAGCPLRQKLSWSGSSALCELTGRPYWQCCGRASAGTQATDMPDRLALQLHPKQPRRDELLADPERERVAHRRFRGHVASKFRKAYIEASKPRLRRGVGHASAFFWKHEQMKVS</sequence>
<protein>
    <submittedName>
        <fullName evidence="1">Uncharacterized protein</fullName>
    </submittedName>
</protein>
<reference evidence="1" key="1">
    <citation type="journal article" date="2021" name="Proc. Natl. Acad. Sci. U.S.A.">
        <title>Three genomes in the algal genus Volvox reveal the fate of a haploid sex-determining region after a transition to homothallism.</title>
        <authorList>
            <person name="Yamamoto K."/>
            <person name="Hamaji T."/>
            <person name="Kawai-Toyooka H."/>
            <person name="Matsuzaki R."/>
            <person name="Takahashi F."/>
            <person name="Nishimura Y."/>
            <person name="Kawachi M."/>
            <person name="Noguchi H."/>
            <person name="Minakuchi Y."/>
            <person name="Umen J.G."/>
            <person name="Toyoda A."/>
            <person name="Nozaki H."/>
        </authorList>
    </citation>
    <scope>NUCLEOTIDE SEQUENCE</scope>
    <source>
        <strain evidence="1">NIES-3786</strain>
    </source>
</reference>
<name>A0A8J4FGD6_9CHLO</name>
<dbReference type="Proteomes" id="UP000747110">
    <property type="component" value="Unassembled WGS sequence"/>
</dbReference>
<dbReference type="AlphaFoldDB" id="A0A8J4FGD6"/>
<keyword evidence="2" id="KW-1185">Reference proteome</keyword>
<dbReference type="OrthoDB" id="539354at2759"/>
<gene>
    <name evidence="1" type="ORF">Vretifemale_1633</name>
</gene>
<proteinExistence type="predicted"/>
<dbReference type="EMBL" id="BNCP01000002">
    <property type="protein sequence ID" value="GIL70979.1"/>
    <property type="molecule type" value="Genomic_DNA"/>
</dbReference>
<evidence type="ECO:0000313" key="2">
    <source>
        <dbReference type="Proteomes" id="UP000747110"/>
    </source>
</evidence>
<comment type="caution">
    <text evidence="1">The sequence shown here is derived from an EMBL/GenBank/DDBJ whole genome shotgun (WGS) entry which is preliminary data.</text>
</comment>
<organism evidence="1 2">
    <name type="scientific">Volvox reticuliferus</name>
    <dbReference type="NCBI Taxonomy" id="1737510"/>
    <lineage>
        <taxon>Eukaryota</taxon>
        <taxon>Viridiplantae</taxon>
        <taxon>Chlorophyta</taxon>
        <taxon>core chlorophytes</taxon>
        <taxon>Chlorophyceae</taxon>
        <taxon>CS clade</taxon>
        <taxon>Chlamydomonadales</taxon>
        <taxon>Volvocaceae</taxon>
        <taxon>Volvox</taxon>
    </lineage>
</organism>
<accession>A0A8J4FGD6</accession>